<dbReference type="Pfam" id="PF07690">
    <property type="entry name" value="MFS_1"/>
    <property type="match status" value="1"/>
</dbReference>
<evidence type="ECO:0008006" key="9">
    <source>
        <dbReference type="Google" id="ProtNLM"/>
    </source>
</evidence>
<sequence length="476" mass="51219">MPISKDIIANIEESASMDKSPKDTQTGSLFEIDEKHLVRKIDYRIMPLMFLCYLMQFLDKVLINYSNVMGLSVDVNLKGNEFSWMATAFFVAYALAEIPQGANVVCWGITVTCTAACNSFGSLLAVRIILGALEAVISPALVLITSTWYQRKEATPRVGIWYCGLGGGQITGSLLSFAFQHVATKGFEGWRMMFVVVGAINVIIGAAVLIWLPASPQVAPFLTADEKSLALVRLATNQSGIGNRPAKKRQIIDAFTDAQVWLLCLITVLSSLPSGVITTFSATLIRNFGYNSKQAALLNVPGGFVSILSTMIGTVAIGRGYARWASILCLAVPTIIGGALMSFLPTTQQGGLLAGIYLINCIVANVAIVYSWTGANIAGYTKKVTANGMVAASFAIANILGPQTFQANDAPQYIPAKITLLVVAACAAVACCGLRILLGARNKTRRECLNEALQHADEILSSDYTDTENKSFRYTY</sequence>
<dbReference type="InterPro" id="IPR011701">
    <property type="entry name" value="MFS"/>
</dbReference>
<comment type="caution">
    <text evidence="7">The sequence shown here is derived from an EMBL/GenBank/DDBJ whole genome shotgun (WGS) entry which is preliminary data.</text>
</comment>
<accession>A0A8H7W1I0</accession>
<keyword evidence="8" id="KW-1185">Reference proteome</keyword>
<dbReference type="PANTHER" id="PTHR43791">
    <property type="entry name" value="PERMEASE-RELATED"/>
    <property type="match status" value="1"/>
</dbReference>
<feature type="transmembrane region" description="Helical" evidence="6">
    <location>
        <begin position="83"/>
        <end position="112"/>
    </location>
</feature>
<gene>
    <name evidence="7" type="ORF">IFR04_015185</name>
</gene>
<evidence type="ECO:0000256" key="2">
    <source>
        <dbReference type="ARBA" id="ARBA00022448"/>
    </source>
</evidence>
<feature type="transmembrane region" description="Helical" evidence="6">
    <location>
        <begin position="191"/>
        <end position="212"/>
    </location>
</feature>
<dbReference type="InterPro" id="IPR036259">
    <property type="entry name" value="MFS_trans_sf"/>
</dbReference>
<evidence type="ECO:0000256" key="3">
    <source>
        <dbReference type="ARBA" id="ARBA00022692"/>
    </source>
</evidence>
<protein>
    <recommendedName>
        <fullName evidence="9">Major facilitator superfamily (MFS) profile domain-containing protein</fullName>
    </recommendedName>
</protein>
<dbReference type="EMBL" id="JAFJYH010000449">
    <property type="protein sequence ID" value="KAG4411687.1"/>
    <property type="molecule type" value="Genomic_DNA"/>
</dbReference>
<feature type="transmembrane region" description="Helical" evidence="6">
    <location>
        <begin position="297"/>
        <end position="318"/>
    </location>
</feature>
<dbReference type="GO" id="GO:0022857">
    <property type="term" value="F:transmembrane transporter activity"/>
    <property type="evidence" value="ECO:0007669"/>
    <property type="project" value="InterPro"/>
</dbReference>
<dbReference type="Gene3D" id="1.20.1250.20">
    <property type="entry name" value="MFS general substrate transporter like domains"/>
    <property type="match status" value="2"/>
</dbReference>
<feature type="transmembrane region" description="Helical" evidence="6">
    <location>
        <begin position="124"/>
        <end position="147"/>
    </location>
</feature>
<evidence type="ECO:0000256" key="1">
    <source>
        <dbReference type="ARBA" id="ARBA00004141"/>
    </source>
</evidence>
<proteinExistence type="predicted"/>
<organism evidence="7 8">
    <name type="scientific">Cadophora malorum</name>
    <dbReference type="NCBI Taxonomy" id="108018"/>
    <lineage>
        <taxon>Eukaryota</taxon>
        <taxon>Fungi</taxon>
        <taxon>Dikarya</taxon>
        <taxon>Ascomycota</taxon>
        <taxon>Pezizomycotina</taxon>
        <taxon>Leotiomycetes</taxon>
        <taxon>Helotiales</taxon>
        <taxon>Ploettnerulaceae</taxon>
        <taxon>Cadophora</taxon>
    </lineage>
</organism>
<feature type="transmembrane region" description="Helical" evidence="6">
    <location>
        <begin position="351"/>
        <end position="372"/>
    </location>
</feature>
<evidence type="ECO:0000313" key="8">
    <source>
        <dbReference type="Proteomes" id="UP000664132"/>
    </source>
</evidence>
<keyword evidence="4 6" id="KW-1133">Transmembrane helix</keyword>
<evidence type="ECO:0000256" key="5">
    <source>
        <dbReference type="ARBA" id="ARBA00023136"/>
    </source>
</evidence>
<name>A0A8H7W1I0_9HELO</name>
<dbReference type="AlphaFoldDB" id="A0A8H7W1I0"/>
<feature type="transmembrane region" description="Helical" evidence="6">
    <location>
        <begin position="324"/>
        <end position="344"/>
    </location>
</feature>
<feature type="transmembrane region" description="Helical" evidence="6">
    <location>
        <begin position="418"/>
        <end position="438"/>
    </location>
</feature>
<evidence type="ECO:0000313" key="7">
    <source>
        <dbReference type="EMBL" id="KAG4411687.1"/>
    </source>
</evidence>
<dbReference type="GO" id="GO:0016020">
    <property type="term" value="C:membrane"/>
    <property type="evidence" value="ECO:0007669"/>
    <property type="project" value="UniProtKB-SubCell"/>
</dbReference>
<keyword evidence="2" id="KW-0813">Transport</keyword>
<dbReference type="Proteomes" id="UP000664132">
    <property type="component" value="Unassembled WGS sequence"/>
</dbReference>
<comment type="subcellular location">
    <subcellularLocation>
        <location evidence="1">Membrane</location>
        <topology evidence="1">Multi-pass membrane protein</topology>
    </subcellularLocation>
</comment>
<evidence type="ECO:0000256" key="6">
    <source>
        <dbReference type="SAM" id="Phobius"/>
    </source>
</evidence>
<evidence type="ECO:0000256" key="4">
    <source>
        <dbReference type="ARBA" id="ARBA00022989"/>
    </source>
</evidence>
<reference evidence="7" key="1">
    <citation type="submission" date="2021-02" db="EMBL/GenBank/DDBJ databases">
        <title>Genome sequence Cadophora malorum strain M34.</title>
        <authorList>
            <person name="Stefanovic E."/>
            <person name="Vu D."/>
            <person name="Scully C."/>
            <person name="Dijksterhuis J."/>
            <person name="Roader J."/>
            <person name="Houbraken J."/>
        </authorList>
    </citation>
    <scope>NUCLEOTIDE SEQUENCE</scope>
    <source>
        <strain evidence="7">M34</strain>
    </source>
</reference>
<keyword evidence="5 6" id="KW-0472">Membrane</keyword>
<feature type="transmembrane region" description="Helical" evidence="6">
    <location>
        <begin position="159"/>
        <end position="179"/>
    </location>
</feature>
<feature type="transmembrane region" description="Helical" evidence="6">
    <location>
        <begin position="260"/>
        <end position="285"/>
    </location>
</feature>
<dbReference type="PANTHER" id="PTHR43791:SF40">
    <property type="entry name" value="THIAMINE PATHWAY TRANSPORTER THI73"/>
    <property type="match status" value="1"/>
</dbReference>
<dbReference type="SUPFAM" id="SSF103473">
    <property type="entry name" value="MFS general substrate transporter"/>
    <property type="match status" value="1"/>
</dbReference>
<dbReference type="OrthoDB" id="6730379at2759"/>
<keyword evidence="3 6" id="KW-0812">Transmembrane</keyword>